<evidence type="ECO:0000313" key="1">
    <source>
        <dbReference type="EMBL" id="KAB0680180.1"/>
    </source>
</evidence>
<organism evidence="1 2">
    <name type="scientific">Plantimonas leprariae</name>
    <dbReference type="NCBI Taxonomy" id="2615207"/>
    <lineage>
        <taxon>Bacteria</taxon>
        <taxon>Pseudomonadati</taxon>
        <taxon>Pseudomonadota</taxon>
        <taxon>Alphaproteobacteria</taxon>
        <taxon>Hyphomicrobiales</taxon>
        <taxon>Aurantimonadaceae</taxon>
        <taxon>Plantimonas</taxon>
    </lineage>
</organism>
<name>A0A7V7PQ33_9HYPH</name>
<accession>A0A7V7PQ33</accession>
<dbReference type="Proteomes" id="UP000432089">
    <property type="component" value="Unassembled WGS sequence"/>
</dbReference>
<comment type="caution">
    <text evidence="1">The sequence shown here is derived from an EMBL/GenBank/DDBJ whole genome shotgun (WGS) entry which is preliminary data.</text>
</comment>
<dbReference type="RefSeq" id="WP_150969232.1">
    <property type="nucleotide sequence ID" value="NZ_VZDO01000005.1"/>
</dbReference>
<keyword evidence="2" id="KW-1185">Reference proteome</keyword>
<dbReference type="EMBL" id="VZDO01000005">
    <property type="protein sequence ID" value="KAB0680180.1"/>
    <property type="molecule type" value="Genomic_DNA"/>
</dbReference>
<gene>
    <name evidence="1" type="ORF">F6X38_08295</name>
</gene>
<protein>
    <submittedName>
        <fullName evidence="1">Uncharacterized protein</fullName>
    </submittedName>
</protein>
<proteinExistence type="predicted"/>
<evidence type="ECO:0000313" key="2">
    <source>
        <dbReference type="Proteomes" id="UP000432089"/>
    </source>
</evidence>
<dbReference type="AlphaFoldDB" id="A0A7V7PQ33"/>
<sequence length="81" mass="9207">MATLLAYNPDRFRTAAAKQRMRIRDRLRKRIAAEIQRLVDILDELDGDADFEPSLGWTKTMAWGATDDREEPHAAACCAET</sequence>
<reference evidence="1 2" key="1">
    <citation type="submission" date="2019-09" db="EMBL/GenBank/DDBJ databases">
        <title>YIM 132180 draft genome.</title>
        <authorList>
            <person name="Zhang K."/>
        </authorList>
    </citation>
    <scope>NUCLEOTIDE SEQUENCE [LARGE SCALE GENOMIC DNA]</scope>
    <source>
        <strain evidence="1 2">YIM 132180</strain>
    </source>
</reference>